<feature type="compositionally biased region" description="Basic and acidic residues" evidence="1">
    <location>
        <begin position="10"/>
        <end position="21"/>
    </location>
</feature>
<dbReference type="SUPFAM" id="SSF48097">
    <property type="entry name" value="Regulator of G-protein signaling, RGS"/>
    <property type="match status" value="2"/>
</dbReference>
<evidence type="ECO:0000313" key="3">
    <source>
        <dbReference type="EMBL" id="KAK6322409.1"/>
    </source>
</evidence>
<dbReference type="InterPro" id="IPR037719">
    <property type="entry name" value="AKAP10_AKB_dom"/>
</dbReference>
<evidence type="ECO:0000313" key="4">
    <source>
        <dbReference type="Proteomes" id="UP001356427"/>
    </source>
</evidence>
<dbReference type="CDD" id="cd08735">
    <property type="entry name" value="RGS_AKAP2_1"/>
    <property type="match status" value="1"/>
</dbReference>
<dbReference type="FunFam" id="1.10.167.10:FF:000019">
    <property type="entry name" value="A-kinase anchor protein 10, mitochondrial isoform X1"/>
    <property type="match status" value="1"/>
</dbReference>
<feature type="region of interest" description="Disordered" evidence="1">
    <location>
        <begin position="163"/>
        <end position="244"/>
    </location>
</feature>
<feature type="domain" description="RGS" evidence="2">
    <location>
        <begin position="356"/>
        <end position="482"/>
    </location>
</feature>
<dbReference type="PROSITE" id="PS50132">
    <property type="entry name" value="RGS"/>
    <property type="match status" value="2"/>
</dbReference>
<dbReference type="CDD" id="cd08721">
    <property type="entry name" value="RGS_AKAP2_2"/>
    <property type="match status" value="1"/>
</dbReference>
<dbReference type="InterPro" id="IPR052246">
    <property type="entry name" value="Cell_Polariz_PKAAnc"/>
</dbReference>
<gene>
    <name evidence="3" type="ORF">J4Q44_G00072010</name>
</gene>
<dbReference type="PANTHER" id="PTHR13155">
    <property type="entry name" value="A-KINASE ANCHOR PROTEINS"/>
    <property type="match status" value="1"/>
</dbReference>
<reference evidence="3 4" key="1">
    <citation type="submission" date="2021-04" db="EMBL/GenBank/DDBJ databases">
        <authorList>
            <person name="De Guttry C."/>
            <person name="Zahm M."/>
            <person name="Klopp C."/>
            <person name="Cabau C."/>
            <person name="Louis A."/>
            <person name="Berthelot C."/>
            <person name="Parey E."/>
            <person name="Roest Crollius H."/>
            <person name="Montfort J."/>
            <person name="Robinson-Rechavi M."/>
            <person name="Bucao C."/>
            <person name="Bouchez O."/>
            <person name="Gislard M."/>
            <person name="Lluch J."/>
            <person name="Milhes M."/>
            <person name="Lampietro C."/>
            <person name="Lopez Roques C."/>
            <person name="Donnadieu C."/>
            <person name="Braasch I."/>
            <person name="Desvignes T."/>
            <person name="Postlethwait J."/>
            <person name="Bobe J."/>
            <person name="Wedekind C."/>
            <person name="Guiguen Y."/>
        </authorList>
    </citation>
    <scope>NUCLEOTIDE SEQUENCE [LARGE SCALE GENOMIC DNA]</scope>
    <source>
        <strain evidence="3">Cs_M1</strain>
        <tissue evidence="3">Blood</tissue>
    </source>
</reference>
<dbReference type="GO" id="GO:0008104">
    <property type="term" value="P:intracellular protein localization"/>
    <property type="evidence" value="ECO:0007669"/>
    <property type="project" value="TreeGrafter"/>
</dbReference>
<keyword evidence="4" id="KW-1185">Reference proteome</keyword>
<feature type="compositionally biased region" description="Low complexity" evidence="1">
    <location>
        <begin position="24"/>
        <end position="34"/>
    </location>
</feature>
<evidence type="ECO:0000256" key="1">
    <source>
        <dbReference type="SAM" id="MobiDB-lite"/>
    </source>
</evidence>
<comment type="caution">
    <text evidence="3">The sequence shown here is derived from an EMBL/GenBank/DDBJ whole genome shotgun (WGS) entry which is preliminary data.</text>
</comment>
<dbReference type="SMART" id="SM00315">
    <property type="entry name" value="RGS"/>
    <property type="match status" value="2"/>
</dbReference>
<feature type="region of interest" description="Disordered" evidence="1">
    <location>
        <begin position="1"/>
        <end position="34"/>
    </location>
</feature>
<dbReference type="FunFam" id="1.10.167.10:FF:000005">
    <property type="entry name" value="Putative A-kinase anchor protein 10 mitochondrial"/>
    <property type="match status" value="1"/>
</dbReference>
<dbReference type="CDD" id="cd12804">
    <property type="entry name" value="AKAP10_AKB"/>
    <property type="match status" value="1"/>
</dbReference>
<dbReference type="GO" id="GO:0005886">
    <property type="term" value="C:plasma membrane"/>
    <property type="evidence" value="ECO:0007669"/>
    <property type="project" value="TreeGrafter"/>
</dbReference>
<dbReference type="InterPro" id="IPR016137">
    <property type="entry name" value="RGS"/>
</dbReference>
<organism evidence="3 4">
    <name type="scientific">Coregonus suidteri</name>
    <dbReference type="NCBI Taxonomy" id="861788"/>
    <lineage>
        <taxon>Eukaryota</taxon>
        <taxon>Metazoa</taxon>
        <taxon>Chordata</taxon>
        <taxon>Craniata</taxon>
        <taxon>Vertebrata</taxon>
        <taxon>Euteleostomi</taxon>
        <taxon>Actinopterygii</taxon>
        <taxon>Neopterygii</taxon>
        <taxon>Teleostei</taxon>
        <taxon>Protacanthopterygii</taxon>
        <taxon>Salmoniformes</taxon>
        <taxon>Salmonidae</taxon>
        <taxon>Coregoninae</taxon>
        <taxon>Coregonus</taxon>
    </lineage>
</organism>
<proteinExistence type="predicted"/>
<feature type="compositionally biased region" description="Polar residues" evidence="1">
    <location>
        <begin position="191"/>
        <end position="213"/>
    </location>
</feature>
<dbReference type="PANTHER" id="PTHR13155:SF1">
    <property type="entry name" value="A-KINASE ANCHOR PROTEIN 10, MITOCHONDRIAL"/>
    <property type="match status" value="1"/>
</dbReference>
<dbReference type="Proteomes" id="UP001356427">
    <property type="component" value="Unassembled WGS sequence"/>
</dbReference>
<name>A0AAN8M4H1_9TELE</name>
<protein>
    <recommendedName>
        <fullName evidence="2">RGS domain-containing protein</fullName>
    </recommendedName>
</protein>
<dbReference type="Pfam" id="PF00615">
    <property type="entry name" value="RGS"/>
    <property type="match status" value="2"/>
</dbReference>
<feature type="compositionally biased region" description="Polar residues" evidence="1">
    <location>
        <begin position="511"/>
        <end position="522"/>
    </location>
</feature>
<feature type="region of interest" description="Disordered" evidence="1">
    <location>
        <begin position="502"/>
        <end position="522"/>
    </location>
</feature>
<dbReference type="Gene3D" id="1.10.167.10">
    <property type="entry name" value="Regulator of G-protein Signalling 4, domain 2"/>
    <property type="match status" value="3"/>
</dbReference>
<feature type="domain" description="RGS" evidence="2">
    <location>
        <begin position="109"/>
        <end position="346"/>
    </location>
</feature>
<dbReference type="GO" id="GO:0005739">
    <property type="term" value="C:mitochondrion"/>
    <property type="evidence" value="ECO:0007669"/>
    <property type="project" value="TreeGrafter"/>
</dbReference>
<dbReference type="InterPro" id="IPR044926">
    <property type="entry name" value="RGS_subdomain_2"/>
</dbReference>
<sequence>MSFFRRKAKGKEPERPVDAKVNRAPAPVAPASPQSPSLSLWNHHAILEAAGPSHVAINAISANMDSFARGRTAILKKQPIHMEAAHFGDLGRSSVNYLASETRSRLSKTVDQILRDNVAMPYYIQFQEARGADHLVRFWLEAESFRSTSWSRVRAHSLNSVKHSSLAEPASTPVSPDPSSPSDMDLPSIPRPTSSHPLTPSPQDTNSNSTEGPTAQLVHRDSFSSVVDQRPGTPSRADTPTRQSSYITGTSFKLQSTNALKELSDKLMKSIERDAVNIFTKYISPDATRPVPITEQLRNDIVAKICGEDGMVDPNCFVIAQSVVFSIMEQQHFSEFLRSHHFCKYQIEVLTSGSVFLADILFCESALFYFSEYMEKEDAVNVLQFWLAADNFQDQLAAKAGQYDGLEAQNDAMILYDKYFSLQATNPLGFDDSVRMEIESNICREGGPLPYCFTTPLRQAWTTMEKVYMPGFLSSNLYYKYLSDLINSVRADEFVLASASGQGVASDGDRSTNATEGSQAQQGAKKEAAIKILKNFDEAITVDIASLDPESLYQRPYAGRMTFGKVNELGQFIREAEPEPDVKKSKGSMLSLAMKKLVQGNSDEAQEEMAWKIAKMIVNDVVHQAHHDSPGKSTKL</sequence>
<accession>A0AAN8M4H1</accession>
<dbReference type="AlphaFoldDB" id="A0AAN8M4H1"/>
<dbReference type="EMBL" id="JAGTTL010000005">
    <property type="protein sequence ID" value="KAK6322409.1"/>
    <property type="molecule type" value="Genomic_DNA"/>
</dbReference>
<dbReference type="InterPro" id="IPR036305">
    <property type="entry name" value="RGS_sf"/>
</dbReference>
<dbReference type="GO" id="GO:0051018">
    <property type="term" value="F:protein kinase A binding"/>
    <property type="evidence" value="ECO:0007669"/>
    <property type="project" value="InterPro"/>
</dbReference>
<evidence type="ECO:0000259" key="2">
    <source>
        <dbReference type="PROSITE" id="PS50132"/>
    </source>
</evidence>